<dbReference type="PROSITE" id="PS00745">
    <property type="entry name" value="RF_PROK_I"/>
    <property type="match status" value="1"/>
</dbReference>
<dbReference type="InterPro" id="IPR000352">
    <property type="entry name" value="Pep_chain_release_fac_I"/>
</dbReference>
<sequence>MRTIAILSVLVACVLAIHAFLALHQPSPPDHFVVPRQNATVRRRPAEEETAKTKKNKNTVARVHVVFSTDCSRFMQWQALTLMDSAARAGQRGVVTRLVSGCDEARAQLSRSEVELSRARRGYPFATRLHFTPDFNGRFLQNSSQRFRFANKPFAIRHWLRHLGEPPDDDVLAVLVDPDFVFLRPLDLWALTGQQRGDRWDDATTVRATRGKPAAHYYGLGAAWLRFHLDRICGTGSPCLRVTHRDVSRHYNAGPPYVLHWHDLRALAEVWVDFTPKFWDDYPLIDGPNRDPTRHYAEMYAYVAAAAHLGLPHRLLKDLMVGCMVGWAVVDASTDDDLQQHPCGTPRAGPAPAGPALVHYCQRYVVGAWKFGKRAVPDDVLLVARTPSPPRDLFVNATRYHGGGGGGGGGSARGGGKTPAEARRHAFVVCAVHAAINGARRRRLLLVLGINTNGPGKGYGSRRRHDDAVVVAGVASAAMVDDEPEFLGGGRGARRGDAAPARRTARELSELDMVLALREQREATAREAVDLEAMAADEADADLRAEARRELAEIEPRLAAIEEELVTALLPAEEGDAAPGALLEIRAAAGGDEATAFAREMATMYERYAATREWRWDLVAASKSEFGGLRDAIAVVTGDRAYLDLKWESGVHRVQRVPANDDRVHTSTVTVVVLPNEEDTRKDGRAAELPIADLKIETMRSSGAGGQHVNTTDSAVRVTHLPTGLVVSIQDERSQHMNRTKALRVLAARVHAQKAAAKQAERNQQRAALAGSGERSERVRTYNIPHDRVTDHRVNHTANSVLRVLSGELLDDFVSRLVLFDRDLKLRAASSFEVPDSSSTTRRPTTTTTTTTTNGVGS</sequence>
<dbReference type="Proteomes" id="UP001230188">
    <property type="component" value="Unassembled WGS sequence"/>
</dbReference>
<dbReference type="InterPro" id="IPR045853">
    <property type="entry name" value="Pep_chain_release_fac_I_sf"/>
</dbReference>
<gene>
    <name evidence="7" type="ORF">CTAYLR_000312</name>
</gene>
<dbReference type="InterPro" id="IPR005139">
    <property type="entry name" value="PCRF"/>
</dbReference>
<feature type="chain" id="PRO_5042293737" description="Prokaryotic-type class I peptide chain release factors domain-containing protein" evidence="5">
    <location>
        <begin position="17"/>
        <end position="858"/>
    </location>
</feature>
<organism evidence="7 8">
    <name type="scientific">Chrysophaeum taylorii</name>
    <dbReference type="NCBI Taxonomy" id="2483200"/>
    <lineage>
        <taxon>Eukaryota</taxon>
        <taxon>Sar</taxon>
        <taxon>Stramenopiles</taxon>
        <taxon>Ochrophyta</taxon>
        <taxon>Pelagophyceae</taxon>
        <taxon>Pelagomonadales</taxon>
        <taxon>Pelagomonadaceae</taxon>
        <taxon>Chrysophaeum</taxon>
    </lineage>
</organism>
<evidence type="ECO:0000256" key="4">
    <source>
        <dbReference type="SAM" id="MobiDB-lite"/>
    </source>
</evidence>
<dbReference type="GO" id="GO:0003747">
    <property type="term" value="F:translation release factor activity"/>
    <property type="evidence" value="ECO:0007669"/>
    <property type="project" value="InterPro"/>
</dbReference>
<keyword evidence="2" id="KW-0488">Methylation</keyword>
<accession>A0AAD7UEJ4</accession>
<keyword evidence="8" id="KW-1185">Reference proteome</keyword>
<comment type="caution">
    <text evidence="7">The sequence shown here is derived from an EMBL/GenBank/DDBJ whole genome shotgun (WGS) entry which is preliminary data.</text>
</comment>
<dbReference type="AlphaFoldDB" id="A0AAD7UEJ4"/>
<dbReference type="Pfam" id="PF00472">
    <property type="entry name" value="RF-1"/>
    <property type="match status" value="1"/>
</dbReference>
<dbReference type="SUPFAM" id="SSF75620">
    <property type="entry name" value="Release factor"/>
    <property type="match status" value="1"/>
</dbReference>
<feature type="region of interest" description="Disordered" evidence="4">
    <location>
        <begin position="831"/>
        <end position="858"/>
    </location>
</feature>
<evidence type="ECO:0000256" key="5">
    <source>
        <dbReference type="SAM" id="SignalP"/>
    </source>
</evidence>
<evidence type="ECO:0000256" key="3">
    <source>
        <dbReference type="ARBA" id="ARBA00022917"/>
    </source>
</evidence>
<dbReference type="PANTHER" id="PTHR43804">
    <property type="entry name" value="LD18447P"/>
    <property type="match status" value="1"/>
</dbReference>
<feature type="signal peptide" evidence="5">
    <location>
        <begin position="1"/>
        <end position="16"/>
    </location>
</feature>
<dbReference type="PANTHER" id="PTHR43804:SF7">
    <property type="entry name" value="LD18447P"/>
    <property type="match status" value="1"/>
</dbReference>
<feature type="domain" description="Prokaryotic-type class I peptide chain release factors" evidence="6">
    <location>
        <begin position="700"/>
        <end position="716"/>
    </location>
</feature>
<dbReference type="GO" id="GO:0005737">
    <property type="term" value="C:cytoplasm"/>
    <property type="evidence" value="ECO:0007669"/>
    <property type="project" value="UniProtKB-ARBA"/>
</dbReference>
<dbReference type="Gene3D" id="3.30.160.20">
    <property type="match status" value="1"/>
</dbReference>
<dbReference type="InterPro" id="IPR050057">
    <property type="entry name" value="Prokaryotic/Mito_RF"/>
</dbReference>
<dbReference type="FunFam" id="3.30.160.20:FF:000004">
    <property type="entry name" value="Peptide chain release factor 1"/>
    <property type="match status" value="1"/>
</dbReference>
<evidence type="ECO:0000256" key="1">
    <source>
        <dbReference type="ARBA" id="ARBA00010835"/>
    </source>
</evidence>
<dbReference type="SMART" id="SM00937">
    <property type="entry name" value="PCRF"/>
    <property type="match status" value="1"/>
</dbReference>
<dbReference type="EMBL" id="JAQMWT010000344">
    <property type="protein sequence ID" value="KAJ8603855.1"/>
    <property type="molecule type" value="Genomic_DNA"/>
</dbReference>
<evidence type="ECO:0000313" key="7">
    <source>
        <dbReference type="EMBL" id="KAJ8603855.1"/>
    </source>
</evidence>
<reference evidence="7" key="1">
    <citation type="submission" date="2023-01" db="EMBL/GenBank/DDBJ databases">
        <title>Metagenome sequencing of chrysophaentin producing Chrysophaeum taylorii.</title>
        <authorList>
            <person name="Davison J."/>
            <person name="Bewley C."/>
        </authorList>
    </citation>
    <scope>NUCLEOTIDE SEQUENCE</scope>
    <source>
        <strain evidence="7">NIES-1699</strain>
    </source>
</reference>
<comment type="similarity">
    <text evidence="1">Belongs to the prokaryotic/mitochondrial release factor family.</text>
</comment>
<dbReference type="Gene3D" id="6.10.140.1950">
    <property type="match status" value="1"/>
</dbReference>
<keyword evidence="3" id="KW-0648">Protein biosynthesis</keyword>
<evidence type="ECO:0000259" key="6">
    <source>
        <dbReference type="PROSITE" id="PS00745"/>
    </source>
</evidence>
<dbReference type="Pfam" id="PF03462">
    <property type="entry name" value="PCRF"/>
    <property type="match status" value="1"/>
</dbReference>
<protein>
    <recommendedName>
        <fullName evidence="6">Prokaryotic-type class I peptide chain release factors domain-containing protein</fullName>
    </recommendedName>
</protein>
<evidence type="ECO:0000256" key="2">
    <source>
        <dbReference type="ARBA" id="ARBA00022481"/>
    </source>
</evidence>
<evidence type="ECO:0000313" key="8">
    <source>
        <dbReference type="Proteomes" id="UP001230188"/>
    </source>
</evidence>
<keyword evidence="5" id="KW-0732">Signal</keyword>
<feature type="compositionally biased region" description="Low complexity" evidence="4">
    <location>
        <begin position="840"/>
        <end position="858"/>
    </location>
</feature>
<name>A0AAD7UEJ4_9STRA</name>
<proteinExistence type="inferred from homology"/>
<dbReference type="Gene3D" id="3.30.70.1660">
    <property type="match status" value="1"/>
</dbReference>